<dbReference type="PATRIC" id="fig|1227499.3.peg.873"/>
<evidence type="ECO:0000256" key="1">
    <source>
        <dbReference type="SAM" id="MobiDB-lite"/>
    </source>
</evidence>
<keyword evidence="4" id="KW-1185">Reference proteome</keyword>
<comment type="caution">
    <text evidence="3">The sequence shown here is derived from an EMBL/GenBank/DDBJ whole genome shotgun (WGS) entry which is preliminary data.</text>
</comment>
<dbReference type="Pfam" id="PF07452">
    <property type="entry name" value="CHRD"/>
    <property type="match status" value="1"/>
</dbReference>
<dbReference type="RefSeq" id="WP_007258160.1">
    <property type="nucleotide sequence ID" value="NZ_AOHZ01000018.1"/>
</dbReference>
<gene>
    <name evidence="3" type="ORF">C493_04261</name>
</gene>
<dbReference type="eggNOG" id="arCOG11838">
    <property type="taxonomic scope" value="Archaea"/>
</dbReference>
<name>L9XFZ9_9EURY</name>
<proteinExistence type="predicted"/>
<dbReference type="AlphaFoldDB" id="L9XFZ9"/>
<dbReference type="InterPro" id="IPR010895">
    <property type="entry name" value="CHRD"/>
</dbReference>
<dbReference type="PROSITE" id="PS51318">
    <property type="entry name" value="TAT"/>
    <property type="match status" value="1"/>
</dbReference>
<dbReference type="PROSITE" id="PS50933">
    <property type="entry name" value="CHRD"/>
    <property type="match status" value="1"/>
</dbReference>
<evidence type="ECO:0000313" key="3">
    <source>
        <dbReference type="EMBL" id="ELY60659.1"/>
    </source>
</evidence>
<sequence>MVDDNPRLASDAANETGVQRRQLLALGAATAIGTGLGATTATASGFDAQEAPNESNGVFLAALTGGQQPEPVETDATGGAVFSLSEDGTELAYALLVSAIEDITQAHIHLGQEGVDGPAVAWLYPDPEADAPELLAGRFDGTLATGTITDAHLTGDLEGASLEELVEEIDDENAYVNVHTDANPDGEIRGQLFRVEDVADALVDDHPGVDPDVDDADEPDEEEPEPDRDDDLDDEPDEDDAEPDEPDEVIQFIDCYTVRIVGEFPEVVIFPLELIEPGEEPGEPDQYFVGAMGSFPVGPVEGERVIDMREELGDGVIISAVNVLDGEFTEGQAIYERIHPDRDECIGQLFIDAGVEVPEDPFGEVPATAPDEADDDGPDGDDDPDADPDADDPDVDDETPDQDPNGDDLPNGDSVSNDGEPAPENETDA</sequence>
<dbReference type="InterPro" id="IPR006311">
    <property type="entry name" value="TAT_signal"/>
</dbReference>
<dbReference type="EMBL" id="AOHZ01000018">
    <property type="protein sequence ID" value="ELY60659.1"/>
    <property type="molecule type" value="Genomic_DNA"/>
</dbReference>
<dbReference type="SMART" id="SM00754">
    <property type="entry name" value="CHRD"/>
    <property type="match status" value="1"/>
</dbReference>
<evidence type="ECO:0000259" key="2">
    <source>
        <dbReference type="PROSITE" id="PS50933"/>
    </source>
</evidence>
<evidence type="ECO:0000313" key="4">
    <source>
        <dbReference type="Proteomes" id="UP000011602"/>
    </source>
</evidence>
<feature type="region of interest" description="Disordered" evidence="1">
    <location>
        <begin position="358"/>
        <end position="429"/>
    </location>
</feature>
<dbReference type="OrthoDB" id="187906at2157"/>
<feature type="compositionally biased region" description="Acidic residues" evidence="1">
    <location>
        <begin position="371"/>
        <end position="406"/>
    </location>
</feature>
<reference evidence="3 4" key="1">
    <citation type="journal article" date="2014" name="PLoS Genet.">
        <title>Phylogenetically driven sequencing of extremely halophilic archaea reveals strategies for static and dynamic osmo-response.</title>
        <authorList>
            <person name="Becker E.A."/>
            <person name="Seitzer P.M."/>
            <person name="Tritt A."/>
            <person name="Larsen D."/>
            <person name="Krusor M."/>
            <person name="Yao A.I."/>
            <person name="Wu D."/>
            <person name="Madern D."/>
            <person name="Eisen J.A."/>
            <person name="Darling A.E."/>
            <person name="Facciotti M.T."/>
        </authorList>
    </citation>
    <scope>NUCLEOTIDE SEQUENCE [LARGE SCALE GENOMIC DNA]</scope>
    <source>
        <strain evidence="3 4">JCM 12255</strain>
    </source>
</reference>
<accession>L9XFZ9</accession>
<feature type="region of interest" description="Disordered" evidence="1">
    <location>
        <begin position="203"/>
        <end position="248"/>
    </location>
</feature>
<feature type="domain" description="CHRD" evidence="2">
    <location>
        <begin position="55"/>
        <end position="197"/>
    </location>
</feature>
<feature type="compositionally biased region" description="Acidic residues" evidence="1">
    <location>
        <begin position="211"/>
        <end position="248"/>
    </location>
</feature>
<dbReference type="Proteomes" id="UP000011602">
    <property type="component" value="Unassembled WGS sequence"/>
</dbReference>
<protein>
    <recommendedName>
        <fullName evidence="2">CHRD domain-containing protein</fullName>
    </recommendedName>
</protein>
<organism evidence="3 4">
    <name type="scientific">Natronolimnohabitans innermongolicus JCM 12255</name>
    <dbReference type="NCBI Taxonomy" id="1227499"/>
    <lineage>
        <taxon>Archaea</taxon>
        <taxon>Methanobacteriati</taxon>
        <taxon>Methanobacteriota</taxon>
        <taxon>Stenosarchaea group</taxon>
        <taxon>Halobacteria</taxon>
        <taxon>Halobacteriales</taxon>
        <taxon>Natrialbaceae</taxon>
        <taxon>Natronolimnohabitans</taxon>
    </lineage>
</organism>